<dbReference type="Gene3D" id="3.30.730.10">
    <property type="entry name" value="AP2/ERF domain"/>
    <property type="match status" value="1"/>
</dbReference>
<gene>
    <name evidence="9" type="ORF">MANES_06G131100v8</name>
</gene>
<keyword evidence="2" id="KW-0805">Transcription regulation</keyword>
<dbReference type="InterPro" id="IPR036955">
    <property type="entry name" value="AP2/ERF_dom_sf"/>
</dbReference>
<evidence type="ECO:0000256" key="1">
    <source>
        <dbReference type="ARBA" id="ARBA00004123"/>
    </source>
</evidence>
<evidence type="ECO:0000313" key="9">
    <source>
        <dbReference type="EMBL" id="OAY48097.1"/>
    </source>
</evidence>
<dbReference type="GO" id="GO:0003700">
    <property type="term" value="F:DNA-binding transcription factor activity"/>
    <property type="evidence" value="ECO:0007669"/>
    <property type="project" value="InterPro"/>
</dbReference>
<dbReference type="InterPro" id="IPR044808">
    <property type="entry name" value="ERF_plant"/>
</dbReference>
<feature type="region of interest" description="Disordered" evidence="7">
    <location>
        <begin position="195"/>
        <end position="225"/>
    </location>
</feature>
<dbReference type="Gramene" id="Manes.06G131100.1.v8.1">
    <property type="protein sequence ID" value="Manes.06G131100.1.v8.1.CDS.1"/>
    <property type="gene ID" value="Manes.06G131100.v8.1"/>
</dbReference>
<reference evidence="10" key="1">
    <citation type="journal article" date="2016" name="Nat. Biotechnol.">
        <title>Sequencing wild and cultivated cassava and related species reveals extensive interspecific hybridization and genetic diversity.</title>
        <authorList>
            <person name="Bredeson J.V."/>
            <person name="Lyons J.B."/>
            <person name="Prochnik S.E."/>
            <person name="Wu G.A."/>
            <person name="Ha C.M."/>
            <person name="Edsinger-Gonzales E."/>
            <person name="Grimwood J."/>
            <person name="Schmutz J."/>
            <person name="Rabbi I.Y."/>
            <person name="Egesi C."/>
            <person name="Nauluvula P."/>
            <person name="Lebot V."/>
            <person name="Ndunguru J."/>
            <person name="Mkamilo G."/>
            <person name="Bart R.S."/>
            <person name="Setter T.L."/>
            <person name="Gleadow R.M."/>
            <person name="Kulakow P."/>
            <person name="Ferguson M.E."/>
            <person name="Rounsley S."/>
            <person name="Rokhsar D.S."/>
        </authorList>
    </citation>
    <scope>NUCLEOTIDE SEQUENCE [LARGE SCALE GENOMIC DNA]</scope>
    <source>
        <strain evidence="10">cv. AM560-2</strain>
    </source>
</reference>
<evidence type="ECO:0000256" key="7">
    <source>
        <dbReference type="SAM" id="MobiDB-lite"/>
    </source>
</evidence>
<feature type="domain" description="AP2/ERF" evidence="8">
    <location>
        <begin position="125"/>
        <end position="183"/>
    </location>
</feature>
<dbReference type="STRING" id="3983.A0A2C9VQF1"/>
<dbReference type="AlphaFoldDB" id="A0A2C9VQF1"/>
<protein>
    <recommendedName>
        <fullName evidence="8">AP2/ERF domain-containing protein</fullName>
    </recommendedName>
</protein>
<accession>A0A2C9VQF1</accession>
<dbReference type="OrthoDB" id="1647183at2759"/>
<sequence length="248" mass="27664">MDDSNLSHHYLRTSYYNTLIPCLTDNWGDLPFKVDDSEDMLVYNFLWDAVSSGWSPVDFTSTSPIQTTTTAVKPEPMDELGLTTPVHPQEAASTLSFLQTSILENTSGAFRLATTSNKKVHKGTHYRGVRQRPWGKFAAEIRDPAKNGARVWLGTYETAEEAALAYDRAAFRMRGSRAMLNFPHRIGFNEPEPVRITAKRRDSESEMPVSSKRRKGPAANQAELGRDRGYGVGHQIVVMAAGEQLLVT</sequence>
<keyword evidence="10" id="KW-1185">Reference proteome</keyword>
<comment type="caution">
    <text evidence="9">The sequence shown here is derived from an EMBL/GenBank/DDBJ whole genome shotgun (WGS) entry which is preliminary data.</text>
</comment>
<keyword evidence="4" id="KW-0804">Transcription</keyword>
<dbReference type="InterPro" id="IPR001471">
    <property type="entry name" value="AP2/ERF_dom"/>
</dbReference>
<keyword evidence="3" id="KW-0238">DNA-binding</keyword>
<comment type="subcellular location">
    <subcellularLocation>
        <location evidence="1">Nucleus</location>
    </subcellularLocation>
</comment>
<evidence type="ECO:0000256" key="2">
    <source>
        <dbReference type="ARBA" id="ARBA00023015"/>
    </source>
</evidence>
<dbReference type="PROSITE" id="PS51032">
    <property type="entry name" value="AP2_ERF"/>
    <property type="match status" value="1"/>
</dbReference>
<keyword evidence="5" id="KW-0539">Nucleus</keyword>
<proteinExistence type="inferred from homology"/>
<evidence type="ECO:0000259" key="8">
    <source>
        <dbReference type="PROSITE" id="PS51032"/>
    </source>
</evidence>
<name>A0A2C9VQF1_MANES</name>
<dbReference type="OMA" id="HQANVCL"/>
<dbReference type="PRINTS" id="PR00367">
    <property type="entry name" value="ETHRSPELEMNT"/>
</dbReference>
<dbReference type="PANTHER" id="PTHR31190:SF476">
    <property type="entry name" value="ETHYLENE-RESPONSIVE TRANSCRIPTION FACTOR 1"/>
    <property type="match status" value="1"/>
</dbReference>
<dbReference type="CDD" id="cd00018">
    <property type="entry name" value="AP2"/>
    <property type="match status" value="1"/>
</dbReference>
<dbReference type="EMBL" id="CM004392">
    <property type="protein sequence ID" value="OAY48097.1"/>
    <property type="molecule type" value="Genomic_DNA"/>
</dbReference>
<evidence type="ECO:0000256" key="3">
    <source>
        <dbReference type="ARBA" id="ARBA00023125"/>
    </source>
</evidence>
<dbReference type="InterPro" id="IPR016177">
    <property type="entry name" value="DNA-bd_dom_sf"/>
</dbReference>
<dbReference type="GO" id="GO:0003677">
    <property type="term" value="F:DNA binding"/>
    <property type="evidence" value="ECO:0007669"/>
    <property type="project" value="UniProtKB-KW"/>
</dbReference>
<comment type="similarity">
    <text evidence="6">Belongs to the AP2/ERF transcription factor family. ERF subfamily.</text>
</comment>
<dbReference type="Pfam" id="PF00847">
    <property type="entry name" value="AP2"/>
    <property type="match status" value="1"/>
</dbReference>
<organism evidence="9 10">
    <name type="scientific">Manihot esculenta</name>
    <name type="common">Cassava</name>
    <name type="synonym">Jatropha manihot</name>
    <dbReference type="NCBI Taxonomy" id="3983"/>
    <lineage>
        <taxon>Eukaryota</taxon>
        <taxon>Viridiplantae</taxon>
        <taxon>Streptophyta</taxon>
        <taxon>Embryophyta</taxon>
        <taxon>Tracheophyta</taxon>
        <taxon>Spermatophyta</taxon>
        <taxon>Magnoliopsida</taxon>
        <taxon>eudicotyledons</taxon>
        <taxon>Gunneridae</taxon>
        <taxon>Pentapetalae</taxon>
        <taxon>rosids</taxon>
        <taxon>fabids</taxon>
        <taxon>Malpighiales</taxon>
        <taxon>Euphorbiaceae</taxon>
        <taxon>Crotonoideae</taxon>
        <taxon>Manihoteae</taxon>
        <taxon>Manihot</taxon>
    </lineage>
</organism>
<dbReference type="FunFam" id="3.30.730.10:FF:000001">
    <property type="entry name" value="Ethylene-responsive transcription factor 2"/>
    <property type="match status" value="1"/>
</dbReference>
<evidence type="ECO:0000256" key="4">
    <source>
        <dbReference type="ARBA" id="ARBA00023163"/>
    </source>
</evidence>
<evidence type="ECO:0000256" key="5">
    <source>
        <dbReference type="ARBA" id="ARBA00023242"/>
    </source>
</evidence>
<dbReference type="GO" id="GO:0005634">
    <property type="term" value="C:nucleus"/>
    <property type="evidence" value="ECO:0007669"/>
    <property type="project" value="UniProtKB-SubCell"/>
</dbReference>
<dbReference type="GO" id="GO:0009873">
    <property type="term" value="P:ethylene-activated signaling pathway"/>
    <property type="evidence" value="ECO:0007669"/>
    <property type="project" value="InterPro"/>
</dbReference>
<dbReference type="SMART" id="SM00380">
    <property type="entry name" value="AP2"/>
    <property type="match status" value="1"/>
</dbReference>
<dbReference type="Proteomes" id="UP000091857">
    <property type="component" value="Chromosome 6"/>
</dbReference>
<evidence type="ECO:0000256" key="6">
    <source>
        <dbReference type="ARBA" id="ARBA00024343"/>
    </source>
</evidence>
<dbReference type="SUPFAM" id="SSF54171">
    <property type="entry name" value="DNA-binding domain"/>
    <property type="match status" value="1"/>
</dbReference>
<evidence type="ECO:0000313" key="10">
    <source>
        <dbReference type="Proteomes" id="UP000091857"/>
    </source>
</evidence>
<dbReference type="PANTHER" id="PTHR31190">
    <property type="entry name" value="DNA-BINDING DOMAIN"/>
    <property type="match status" value="1"/>
</dbReference>